<dbReference type="Pfam" id="PF08281">
    <property type="entry name" value="Sigma70_r4_2"/>
    <property type="match status" value="1"/>
</dbReference>
<reference evidence="8 9" key="1">
    <citation type="submission" date="2018-12" db="EMBL/GenBank/DDBJ databases">
        <authorList>
            <person name="Sun L."/>
            <person name="Chen Z."/>
        </authorList>
    </citation>
    <scope>NUCLEOTIDE SEQUENCE [LARGE SCALE GENOMIC DNA]</scope>
    <source>
        <strain evidence="8 9">3-5-3</strain>
    </source>
</reference>
<evidence type="ECO:0000256" key="3">
    <source>
        <dbReference type="ARBA" id="ARBA00023082"/>
    </source>
</evidence>
<evidence type="ECO:0000259" key="6">
    <source>
        <dbReference type="Pfam" id="PF04542"/>
    </source>
</evidence>
<sequence length="196" mass="23206">MEGENMDQKSEELEIDIIVAQIKDGNKEAFRALVCEYQRKIHVYSYHMLRNKEEAEDAVQEIFLKCYQNIHQYSQGTSFSGWLYTVAYNHCINLLKKRSLRHKLIALYRTQLAQAKQEVDYASLSIQDVLGLLSAEDRNLLVLRVWEDLSFDEISRIMNCKPTTVRKRFERIRKKLKMKMIQLEESPNVPKTAFRR</sequence>
<keyword evidence="9" id="KW-1185">Reference proteome</keyword>
<gene>
    <name evidence="8" type="ORF">EJP77_15420</name>
</gene>
<evidence type="ECO:0000256" key="2">
    <source>
        <dbReference type="ARBA" id="ARBA00023015"/>
    </source>
</evidence>
<dbReference type="InterPro" id="IPR013249">
    <property type="entry name" value="RNA_pol_sigma70_r4_t2"/>
</dbReference>
<dbReference type="InterPro" id="IPR014284">
    <property type="entry name" value="RNA_pol_sigma-70_dom"/>
</dbReference>
<keyword evidence="2" id="KW-0805">Transcription regulation</keyword>
<dbReference type="CDD" id="cd06171">
    <property type="entry name" value="Sigma70_r4"/>
    <property type="match status" value="1"/>
</dbReference>
<dbReference type="InterPro" id="IPR007627">
    <property type="entry name" value="RNA_pol_sigma70_r2"/>
</dbReference>
<evidence type="ECO:0000259" key="7">
    <source>
        <dbReference type="Pfam" id="PF08281"/>
    </source>
</evidence>
<dbReference type="GO" id="GO:0003677">
    <property type="term" value="F:DNA binding"/>
    <property type="evidence" value="ECO:0007669"/>
    <property type="project" value="UniProtKB-KW"/>
</dbReference>
<dbReference type="NCBIfam" id="TIGR02937">
    <property type="entry name" value="sigma70-ECF"/>
    <property type="match status" value="1"/>
</dbReference>
<accession>A0A3S1B6S7</accession>
<keyword evidence="5" id="KW-0804">Transcription</keyword>
<dbReference type="AlphaFoldDB" id="A0A3S1B6S7"/>
<comment type="similarity">
    <text evidence="1">Belongs to the sigma-70 factor family. ECF subfamily.</text>
</comment>
<dbReference type="Pfam" id="PF04542">
    <property type="entry name" value="Sigma70_r2"/>
    <property type="match status" value="1"/>
</dbReference>
<dbReference type="PANTHER" id="PTHR43133">
    <property type="entry name" value="RNA POLYMERASE ECF-TYPE SIGMA FACTO"/>
    <property type="match status" value="1"/>
</dbReference>
<dbReference type="InterPro" id="IPR039425">
    <property type="entry name" value="RNA_pol_sigma-70-like"/>
</dbReference>
<evidence type="ECO:0000256" key="1">
    <source>
        <dbReference type="ARBA" id="ARBA00010641"/>
    </source>
</evidence>
<dbReference type="InterPro" id="IPR013325">
    <property type="entry name" value="RNA_pol_sigma_r2"/>
</dbReference>
<dbReference type="EMBL" id="RZNX01000007">
    <property type="protein sequence ID" value="RUT29109.1"/>
    <property type="molecule type" value="Genomic_DNA"/>
</dbReference>
<dbReference type="Proteomes" id="UP000272464">
    <property type="component" value="Unassembled WGS sequence"/>
</dbReference>
<evidence type="ECO:0000313" key="8">
    <source>
        <dbReference type="EMBL" id="RUT29109.1"/>
    </source>
</evidence>
<dbReference type="Gene3D" id="1.10.1740.10">
    <property type="match status" value="1"/>
</dbReference>
<name>A0A3S1B6S7_9BACL</name>
<organism evidence="8 9">
    <name type="scientific">Paenibacillus zeisoli</name>
    <dbReference type="NCBI Taxonomy" id="2496267"/>
    <lineage>
        <taxon>Bacteria</taxon>
        <taxon>Bacillati</taxon>
        <taxon>Bacillota</taxon>
        <taxon>Bacilli</taxon>
        <taxon>Bacillales</taxon>
        <taxon>Paenibacillaceae</taxon>
        <taxon>Paenibacillus</taxon>
    </lineage>
</organism>
<evidence type="ECO:0000256" key="4">
    <source>
        <dbReference type="ARBA" id="ARBA00023125"/>
    </source>
</evidence>
<dbReference type="InterPro" id="IPR036388">
    <property type="entry name" value="WH-like_DNA-bd_sf"/>
</dbReference>
<dbReference type="InterPro" id="IPR013324">
    <property type="entry name" value="RNA_pol_sigma_r3/r4-like"/>
</dbReference>
<proteinExistence type="inferred from homology"/>
<dbReference type="PANTHER" id="PTHR43133:SF8">
    <property type="entry name" value="RNA POLYMERASE SIGMA FACTOR HI_1459-RELATED"/>
    <property type="match status" value="1"/>
</dbReference>
<dbReference type="Gene3D" id="1.10.10.10">
    <property type="entry name" value="Winged helix-like DNA-binding domain superfamily/Winged helix DNA-binding domain"/>
    <property type="match status" value="1"/>
</dbReference>
<protein>
    <submittedName>
        <fullName evidence="8">RNA polymerase sigma factor</fullName>
    </submittedName>
</protein>
<feature type="domain" description="RNA polymerase sigma-70 region 2" evidence="6">
    <location>
        <begin position="34"/>
        <end position="99"/>
    </location>
</feature>
<keyword evidence="4" id="KW-0238">DNA-binding</keyword>
<comment type="caution">
    <text evidence="8">The sequence shown here is derived from an EMBL/GenBank/DDBJ whole genome shotgun (WGS) entry which is preliminary data.</text>
</comment>
<dbReference type="SUPFAM" id="SSF88659">
    <property type="entry name" value="Sigma3 and sigma4 domains of RNA polymerase sigma factors"/>
    <property type="match status" value="1"/>
</dbReference>
<dbReference type="GO" id="GO:0006352">
    <property type="term" value="P:DNA-templated transcription initiation"/>
    <property type="evidence" value="ECO:0007669"/>
    <property type="project" value="InterPro"/>
</dbReference>
<dbReference type="GO" id="GO:0016987">
    <property type="term" value="F:sigma factor activity"/>
    <property type="evidence" value="ECO:0007669"/>
    <property type="project" value="UniProtKB-KW"/>
</dbReference>
<keyword evidence="3" id="KW-0731">Sigma factor</keyword>
<feature type="domain" description="RNA polymerase sigma factor 70 region 4 type 2" evidence="7">
    <location>
        <begin position="124"/>
        <end position="176"/>
    </location>
</feature>
<evidence type="ECO:0000313" key="9">
    <source>
        <dbReference type="Proteomes" id="UP000272464"/>
    </source>
</evidence>
<evidence type="ECO:0000256" key="5">
    <source>
        <dbReference type="ARBA" id="ARBA00023163"/>
    </source>
</evidence>
<dbReference type="OrthoDB" id="2732687at2"/>
<dbReference type="SUPFAM" id="SSF88946">
    <property type="entry name" value="Sigma2 domain of RNA polymerase sigma factors"/>
    <property type="match status" value="1"/>
</dbReference>